<accession>A0A851GIR8</accession>
<dbReference type="EMBL" id="JACBAZ010000002">
    <property type="protein sequence ID" value="NWK55095.1"/>
    <property type="molecule type" value="Genomic_DNA"/>
</dbReference>
<dbReference type="SUPFAM" id="SSF53649">
    <property type="entry name" value="Alkaline phosphatase-like"/>
    <property type="match status" value="1"/>
</dbReference>
<gene>
    <name evidence="2" type="ORF">HW115_05705</name>
</gene>
<dbReference type="Proteomes" id="UP000557872">
    <property type="component" value="Unassembled WGS sequence"/>
</dbReference>
<reference evidence="2 3" key="1">
    <citation type="submission" date="2020-07" db="EMBL/GenBank/DDBJ databases">
        <title>Roseicoccus Jingziensis gen. nov., sp. nov., isolated from coastal seawater.</title>
        <authorList>
            <person name="Feng X."/>
        </authorList>
    </citation>
    <scope>NUCLEOTIDE SEQUENCE [LARGE SCALE GENOMIC DNA]</scope>
    <source>
        <strain evidence="2 3">N1E253</strain>
    </source>
</reference>
<name>A0A851GIR8_9BACT</name>
<evidence type="ECO:0008006" key="4">
    <source>
        <dbReference type="Google" id="ProtNLM"/>
    </source>
</evidence>
<proteinExistence type="predicted"/>
<evidence type="ECO:0000313" key="3">
    <source>
        <dbReference type="Proteomes" id="UP000557872"/>
    </source>
</evidence>
<dbReference type="AlphaFoldDB" id="A0A851GIR8"/>
<keyword evidence="3" id="KW-1185">Reference proteome</keyword>
<feature type="chain" id="PRO_5032497013" description="Sulfatase N-terminal domain-containing protein" evidence="1">
    <location>
        <begin position="27"/>
        <end position="69"/>
    </location>
</feature>
<organism evidence="2 3">
    <name type="scientific">Oceaniferula marina</name>
    <dbReference type="NCBI Taxonomy" id="2748318"/>
    <lineage>
        <taxon>Bacteria</taxon>
        <taxon>Pseudomonadati</taxon>
        <taxon>Verrucomicrobiota</taxon>
        <taxon>Verrucomicrobiia</taxon>
        <taxon>Verrucomicrobiales</taxon>
        <taxon>Verrucomicrobiaceae</taxon>
        <taxon>Oceaniferula</taxon>
    </lineage>
</organism>
<comment type="caution">
    <text evidence="2">The sequence shown here is derived from an EMBL/GenBank/DDBJ whole genome shotgun (WGS) entry which is preliminary data.</text>
</comment>
<evidence type="ECO:0000313" key="2">
    <source>
        <dbReference type="EMBL" id="NWK55095.1"/>
    </source>
</evidence>
<keyword evidence="1" id="KW-0732">Signal</keyword>
<sequence length="69" mass="7288">MILRRRITASTFCIAALMIACNAATAEENVKAPNIVYILADDQGYGEAGSFNPKSGIPTPLALILLHGV</sequence>
<protein>
    <recommendedName>
        <fullName evidence="4">Sulfatase N-terminal domain-containing protein</fullName>
    </recommendedName>
</protein>
<evidence type="ECO:0000256" key="1">
    <source>
        <dbReference type="SAM" id="SignalP"/>
    </source>
</evidence>
<feature type="signal peptide" evidence="1">
    <location>
        <begin position="1"/>
        <end position="26"/>
    </location>
</feature>
<dbReference type="InterPro" id="IPR017850">
    <property type="entry name" value="Alkaline_phosphatase_core_sf"/>
</dbReference>
<dbReference type="PROSITE" id="PS51257">
    <property type="entry name" value="PROKAR_LIPOPROTEIN"/>
    <property type="match status" value="1"/>
</dbReference>
<dbReference type="RefSeq" id="WP_178931634.1">
    <property type="nucleotide sequence ID" value="NZ_JACBAZ010000002.1"/>
</dbReference>